<dbReference type="SUPFAM" id="SSF48179">
    <property type="entry name" value="6-phosphogluconate dehydrogenase C-terminal domain-like"/>
    <property type="match status" value="1"/>
</dbReference>
<evidence type="ECO:0000256" key="2">
    <source>
        <dbReference type="ARBA" id="ARBA00023002"/>
    </source>
</evidence>
<dbReference type="GO" id="GO:0016054">
    <property type="term" value="P:organic acid catabolic process"/>
    <property type="evidence" value="ECO:0007669"/>
    <property type="project" value="UniProtKB-ARBA"/>
</dbReference>
<dbReference type="EMBL" id="FNON01000001">
    <property type="protein sequence ID" value="SDW56048.1"/>
    <property type="molecule type" value="Genomic_DNA"/>
</dbReference>
<keyword evidence="2" id="KW-0560">Oxidoreductase</keyword>
<evidence type="ECO:0000256" key="4">
    <source>
        <dbReference type="PIRSR" id="PIRSR000103-1"/>
    </source>
</evidence>
<dbReference type="AlphaFoldDB" id="A0A1H2UJD4"/>
<evidence type="ECO:0000259" key="5">
    <source>
        <dbReference type="Pfam" id="PF03446"/>
    </source>
</evidence>
<evidence type="ECO:0000256" key="3">
    <source>
        <dbReference type="ARBA" id="ARBA00023027"/>
    </source>
</evidence>
<dbReference type="GO" id="GO:0016491">
    <property type="term" value="F:oxidoreductase activity"/>
    <property type="evidence" value="ECO:0007669"/>
    <property type="project" value="UniProtKB-KW"/>
</dbReference>
<evidence type="ECO:0000259" key="6">
    <source>
        <dbReference type="Pfam" id="PF14833"/>
    </source>
</evidence>
<proteinExistence type="inferred from homology"/>
<dbReference type="STRING" id="589385.SAMN05421504_101902"/>
<dbReference type="InterPro" id="IPR002204">
    <property type="entry name" value="3-OH-isobutyrate_DH-rel_CS"/>
</dbReference>
<sequence>MRTAGFIGLGIMGLPMASNLVKAGFEVTGFDLSADSVAKFAAAGGKPAGSVAEAIDGAELVITMLPADPHVEAVTATIFETIKPGTLLIDFSTIKPQTSQQVAKKGAEKNVRVLDAPVSGGEAGAINAVLSIMVGGEQADFDAAKPVFDAVGKVAALVGPSGAGQFVKAANQLVVGGTYALVAEAILLMEASGVDAKAGLDVLAGGLAASRILELKRESMLARNFKPGFRIDLHHKDMGIVLDAARQAEVSLPFGGQVAAYIQAARAQGMGDLDHSALLAVLEKQSGRGENRS</sequence>
<accession>A0A1H2UJD4</accession>
<dbReference type="GO" id="GO:0051287">
    <property type="term" value="F:NAD binding"/>
    <property type="evidence" value="ECO:0007669"/>
    <property type="project" value="InterPro"/>
</dbReference>
<comment type="similarity">
    <text evidence="1">Belongs to the HIBADH-related family.</text>
</comment>
<protein>
    <submittedName>
        <fullName evidence="7">2-hydroxy-3-oxopropionate reductase</fullName>
    </submittedName>
</protein>
<dbReference type="Pfam" id="PF03446">
    <property type="entry name" value="NAD_binding_2"/>
    <property type="match status" value="1"/>
</dbReference>
<dbReference type="GO" id="GO:0050661">
    <property type="term" value="F:NADP binding"/>
    <property type="evidence" value="ECO:0007669"/>
    <property type="project" value="InterPro"/>
</dbReference>
<dbReference type="Proteomes" id="UP000199515">
    <property type="component" value="Unassembled WGS sequence"/>
</dbReference>
<dbReference type="InterPro" id="IPR036291">
    <property type="entry name" value="NAD(P)-bd_dom_sf"/>
</dbReference>
<dbReference type="RefSeq" id="WP_091286881.1">
    <property type="nucleotide sequence ID" value="NZ_FNON01000001.1"/>
</dbReference>
<dbReference type="PANTHER" id="PTHR43060:SF15">
    <property type="entry name" value="3-HYDROXYISOBUTYRATE DEHYDROGENASE-LIKE 1, MITOCHONDRIAL-RELATED"/>
    <property type="match status" value="1"/>
</dbReference>
<feature type="active site" evidence="4">
    <location>
        <position position="168"/>
    </location>
</feature>
<dbReference type="Gene3D" id="1.10.1040.10">
    <property type="entry name" value="N-(1-d-carboxylethyl)-l-norvaline Dehydrogenase, domain 2"/>
    <property type="match status" value="1"/>
</dbReference>
<name>A0A1H2UJD4_9PSEU</name>
<dbReference type="Pfam" id="PF14833">
    <property type="entry name" value="NAD_binding_11"/>
    <property type="match status" value="1"/>
</dbReference>
<dbReference type="PROSITE" id="PS00895">
    <property type="entry name" value="3_HYDROXYISOBUT_DH"/>
    <property type="match status" value="1"/>
</dbReference>
<keyword evidence="8" id="KW-1185">Reference proteome</keyword>
<dbReference type="Gene3D" id="3.40.50.720">
    <property type="entry name" value="NAD(P)-binding Rossmann-like Domain"/>
    <property type="match status" value="1"/>
</dbReference>
<organism evidence="7 8">
    <name type="scientific">Amycolatopsis xylanica</name>
    <dbReference type="NCBI Taxonomy" id="589385"/>
    <lineage>
        <taxon>Bacteria</taxon>
        <taxon>Bacillati</taxon>
        <taxon>Actinomycetota</taxon>
        <taxon>Actinomycetes</taxon>
        <taxon>Pseudonocardiales</taxon>
        <taxon>Pseudonocardiaceae</taxon>
        <taxon>Amycolatopsis</taxon>
    </lineage>
</organism>
<feature type="domain" description="6-phosphogluconate dehydrogenase NADP-binding" evidence="5">
    <location>
        <begin position="5"/>
        <end position="158"/>
    </location>
</feature>
<dbReference type="InterPro" id="IPR008927">
    <property type="entry name" value="6-PGluconate_DH-like_C_sf"/>
</dbReference>
<dbReference type="InterPro" id="IPR006115">
    <property type="entry name" value="6PGDH_NADP-bd"/>
</dbReference>
<evidence type="ECO:0000313" key="8">
    <source>
        <dbReference type="Proteomes" id="UP000199515"/>
    </source>
</evidence>
<dbReference type="OrthoDB" id="3185659at2"/>
<evidence type="ECO:0000313" key="7">
    <source>
        <dbReference type="EMBL" id="SDW56048.1"/>
    </source>
</evidence>
<dbReference type="InterPro" id="IPR015815">
    <property type="entry name" value="HIBADH-related"/>
</dbReference>
<dbReference type="PANTHER" id="PTHR43060">
    <property type="entry name" value="3-HYDROXYISOBUTYRATE DEHYDROGENASE-LIKE 1, MITOCHONDRIAL-RELATED"/>
    <property type="match status" value="1"/>
</dbReference>
<gene>
    <name evidence="7" type="ORF">SAMN05421504_101902</name>
</gene>
<dbReference type="SUPFAM" id="SSF51735">
    <property type="entry name" value="NAD(P)-binding Rossmann-fold domains"/>
    <property type="match status" value="1"/>
</dbReference>
<dbReference type="PIRSF" id="PIRSF000103">
    <property type="entry name" value="HIBADH"/>
    <property type="match status" value="1"/>
</dbReference>
<evidence type="ECO:0000256" key="1">
    <source>
        <dbReference type="ARBA" id="ARBA00009080"/>
    </source>
</evidence>
<dbReference type="InterPro" id="IPR029154">
    <property type="entry name" value="HIBADH-like_NADP-bd"/>
</dbReference>
<dbReference type="InterPro" id="IPR013328">
    <property type="entry name" value="6PGD_dom2"/>
</dbReference>
<reference evidence="7 8" key="1">
    <citation type="submission" date="2016-10" db="EMBL/GenBank/DDBJ databases">
        <authorList>
            <person name="de Groot N.N."/>
        </authorList>
    </citation>
    <scope>NUCLEOTIDE SEQUENCE [LARGE SCALE GENOMIC DNA]</scope>
    <source>
        <strain evidence="7 8">CPCC 202699</strain>
    </source>
</reference>
<feature type="domain" description="3-hydroxyisobutyrate dehydrogenase-like NAD-binding" evidence="6">
    <location>
        <begin position="162"/>
        <end position="282"/>
    </location>
</feature>
<keyword evidence="3" id="KW-0520">NAD</keyword>